<dbReference type="InterPro" id="IPR000623">
    <property type="entry name" value="Shikimate_kinase/TSH1"/>
</dbReference>
<keyword evidence="4 11" id="KW-0028">Amino-acid biosynthesis</keyword>
<evidence type="ECO:0000256" key="8">
    <source>
        <dbReference type="ARBA" id="ARBA00022840"/>
    </source>
</evidence>
<dbReference type="InterPro" id="IPR027417">
    <property type="entry name" value="P-loop_NTPase"/>
</dbReference>
<dbReference type="InterPro" id="IPR023000">
    <property type="entry name" value="Shikimate_kinase_CS"/>
</dbReference>
<dbReference type="Gene3D" id="3.40.50.300">
    <property type="entry name" value="P-loop containing nucleotide triphosphate hydrolases"/>
    <property type="match status" value="1"/>
</dbReference>
<keyword evidence="11" id="KW-0479">Metal-binding</keyword>
<evidence type="ECO:0000256" key="6">
    <source>
        <dbReference type="ARBA" id="ARBA00022741"/>
    </source>
</evidence>
<feature type="binding site" evidence="11">
    <location>
        <position position="18"/>
    </location>
    <ligand>
        <name>Mg(2+)</name>
        <dbReference type="ChEBI" id="CHEBI:18420"/>
    </ligand>
</feature>
<accession>R4YRG5</accession>
<keyword evidence="11" id="KW-0963">Cytoplasm</keyword>
<dbReference type="EMBL" id="FO203512">
    <property type="protein sequence ID" value="CCK77811.1"/>
    <property type="molecule type" value="Genomic_DNA"/>
</dbReference>
<dbReference type="HAMAP" id="MF_00109">
    <property type="entry name" value="Shikimate_kinase"/>
    <property type="match status" value="1"/>
</dbReference>
<comment type="pathway">
    <text evidence="1 11">Metabolic intermediate biosynthesis; chorismate biosynthesis; chorismate from D-erythrose 4-phosphate and phosphoenolpyruvate: step 5/7.</text>
</comment>
<feature type="binding site" evidence="11">
    <location>
        <position position="120"/>
    </location>
    <ligand>
        <name>ATP</name>
        <dbReference type="ChEBI" id="CHEBI:30616"/>
    </ligand>
</feature>
<dbReference type="KEGG" id="oai:OLEAN_C36350"/>
<dbReference type="GO" id="GO:0005524">
    <property type="term" value="F:ATP binding"/>
    <property type="evidence" value="ECO:0007669"/>
    <property type="project" value="UniProtKB-UniRule"/>
</dbReference>
<dbReference type="PANTHER" id="PTHR21087:SF16">
    <property type="entry name" value="SHIKIMATE KINASE 1, CHLOROPLASTIC"/>
    <property type="match status" value="1"/>
</dbReference>
<comment type="catalytic activity">
    <reaction evidence="10 11">
        <text>shikimate + ATP = 3-phosphoshikimate + ADP + H(+)</text>
        <dbReference type="Rhea" id="RHEA:13121"/>
        <dbReference type="ChEBI" id="CHEBI:15378"/>
        <dbReference type="ChEBI" id="CHEBI:30616"/>
        <dbReference type="ChEBI" id="CHEBI:36208"/>
        <dbReference type="ChEBI" id="CHEBI:145989"/>
        <dbReference type="ChEBI" id="CHEBI:456216"/>
        <dbReference type="EC" id="2.7.1.71"/>
    </reaction>
</comment>
<feature type="binding site" evidence="11">
    <location>
        <position position="36"/>
    </location>
    <ligand>
        <name>substrate</name>
    </ligand>
</feature>
<dbReference type="OrthoDB" id="9800332at2"/>
<evidence type="ECO:0000256" key="9">
    <source>
        <dbReference type="ARBA" id="ARBA00023141"/>
    </source>
</evidence>
<dbReference type="EC" id="2.7.1.71" evidence="3 11"/>
<evidence type="ECO:0000256" key="10">
    <source>
        <dbReference type="ARBA" id="ARBA00048567"/>
    </source>
</evidence>
<dbReference type="PATRIC" id="fig|698738.3.peg.3782"/>
<keyword evidence="7 11" id="KW-0418">Kinase</keyword>
<keyword evidence="13" id="KW-1185">Reference proteome</keyword>
<gene>
    <name evidence="11 12" type="primary">aroK</name>
    <name evidence="12" type="ORF">OLEAN_C36350</name>
</gene>
<dbReference type="GO" id="GO:0004765">
    <property type="term" value="F:shikimate kinase activity"/>
    <property type="evidence" value="ECO:0007669"/>
    <property type="project" value="UniProtKB-UniRule"/>
</dbReference>
<dbReference type="GO" id="GO:0005829">
    <property type="term" value="C:cytosol"/>
    <property type="evidence" value="ECO:0007669"/>
    <property type="project" value="TreeGrafter"/>
</dbReference>
<dbReference type="NCBIfam" id="NF003456">
    <property type="entry name" value="PRK05057.1"/>
    <property type="match status" value="1"/>
</dbReference>
<dbReference type="PRINTS" id="PR01100">
    <property type="entry name" value="SHIKIMTKNASE"/>
</dbReference>
<dbReference type="Proteomes" id="UP000032749">
    <property type="component" value="Chromosome"/>
</dbReference>
<dbReference type="AlphaFoldDB" id="R4YRG5"/>
<comment type="subcellular location">
    <subcellularLocation>
        <location evidence="11">Cytoplasm</location>
    </subcellularLocation>
</comment>
<reference evidence="12 13" key="1">
    <citation type="journal article" date="2013" name="Nat. Commun.">
        <title>Genome sequence and functional genomic analysis of the oil-degrading bacterium Oleispira antarctica.</title>
        <authorList>
            <person name="Kube M."/>
            <person name="Chernikova T.N."/>
            <person name="Al-Ramahi Y."/>
            <person name="Beloqui A."/>
            <person name="Lopez-Cortez N."/>
            <person name="Guazzaroni M.E."/>
            <person name="Heipieper H.J."/>
            <person name="Klages S."/>
            <person name="Kotsyurbenko O.R."/>
            <person name="Langer I."/>
            <person name="Nechitaylo T.Y."/>
            <person name="Lunsdorf H."/>
            <person name="Fernandez M."/>
            <person name="Juarez S."/>
            <person name="Ciordia S."/>
            <person name="Singer A."/>
            <person name="Kagan O."/>
            <person name="Egorova O."/>
            <person name="Petit P.A."/>
            <person name="Stogios P."/>
            <person name="Kim Y."/>
            <person name="Tchigvintsev A."/>
            <person name="Flick R."/>
            <person name="Denaro R."/>
            <person name="Genovese M."/>
            <person name="Albar J.P."/>
            <person name="Reva O.N."/>
            <person name="Martinez-Gomariz M."/>
            <person name="Tran H."/>
            <person name="Ferrer M."/>
            <person name="Savchenko A."/>
            <person name="Yakunin A.F."/>
            <person name="Yakimov M.M."/>
            <person name="Golyshina O.V."/>
            <person name="Reinhardt R."/>
            <person name="Golyshin P.N."/>
        </authorList>
    </citation>
    <scope>NUCLEOTIDE SEQUENCE [LARGE SCALE GENOMIC DNA]</scope>
</reference>
<evidence type="ECO:0000256" key="3">
    <source>
        <dbReference type="ARBA" id="ARBA00012154"/>
    </source>
</evidence>
<comment type="cofactor">
    <cofactor evidence="11">
        <name>Mg(2+)</name>
        <dbReference type="ChEBI" id="CHEBI:18420"/>
    </cofactor>
    <text evidence="11">Binds 1 Mg(2+) ion per subunit.</text>
</comment>
<dbReference type="STRING" id="698738.OLEAN_C36350"/>
<keyword evidence="6 11" id="KW-0547">Nucleotide-binding</keyword>
<keyword evidence="11" id="KW-0460">Magnesium</keyword>
<feature type="binding site" evidence="11">
    <location>
        <position position="60"/>
    </location>
    <ligand>
        <name>substrate</name>
    </ligand>
</feature>
<keyword evidence="9 11" id="KW-0057">Aromatic amino acid biosynthesis</keyword>
<feature type="binding site" evidence="11">
    <location>
        <position position="139"/>
    </location>
    <ligand>
        <name>substrate</name>
    </ligand>
</feature>
<dbReference type="GO" id="GO:0000287">
    <property type="term" value="F:magnesium ion binding"/>
    <property type="evidence" value="ECO:0007669"/>
    <property type="project" value="UniProtKB-UniRule"/>
</dbReference>
<evidence type="ECO:0000256" key="7">
    <source>
        <dbReference type="ARBA" id="ARBA00022777"/>
    </source>
</evidence>
<evidence type="ECO:0000313" key="13">
    <source>
        <dbReference type="Proteomes" id="UP000032749"/>
    </source>
</evidence>
<feature type="binding site" evidence="11">
    <location>
        <position position="82"/>
    </location>
    <ligand>
        <name>substrate</name>
    </ligand>
</feature>
<comment type="function">
    <text evidence="11">Catalyzes the specific phosphorylation of the 3-hydroxyl group of shikimic acid using ATP as a cosubstrate.</text>
</comment>
<dbReference type="HOGENOM" id="CLU_057607_2_2_6"/>
<dbReference type="Pfam" id="PF01202">
    <property type="entry name" value="SKI"/>
    <property type="match status" value="1"/>
</dbReference>
<evidence type="ECO:0000256" key="2">
    <source>
        <dbReference type="ARBA" id="ARBA00006997"/>
    </source>
</evidence>
<feature type="binding site" evidence="11">
    <location>
        <position position="156"/>
    </location>
    <ligand>
        <name>ATP</name>
        <dbReference type="ChEBI" id="CHEBI:30616"/>
    </ligand>
</feature>
<dbReference type="GO" id="GO:0009073">
    <property type="term" value="P:aromatic amino acid family biosynthetic process"/>
    <property type="evidence" value="ECO:0007669"/>
    <property type="project" value="UniProtKB-KW"/>
</dbReference>
<keyword evidence="8 11" id="KW-0067">ATP-binding</keyword>
<name>R4YRG5_OLEAN</name>
<sequence length="184" mass="20672">MSHTLNLYLVGPMGAGKSTIGRLLSSELGLDFIDSDREIEERCGTNIPWIFDKEGEHGFRAREESAIDELTQMSGILLATGGGVVMRQANRTHLAGRGTVVYLRTSVEQQLARTGRDKNRPLLQTENPQKVLTDLFTKRDPLYQEIADIVIQTDQRNPRNVVNEIMRRLAENNIIDGSNEDTYS</sequence>
<dbReference type="UniPathway" id="UPA00053">
    <property type="reaction ID" value="UER00088"/>
</dbReference>
<dbReference type="PROSITE" id="PS01128">
    <property type="entry name" value="SHIKIMATE_KINASE"/>
    <property type="match status" value="1"/>
</dbReference>
<dbReference type="GO" id="GO:0009423">
    <property type="term" value="P:chorismate biosynthetic process"/>
    <property type="evidence" value="ECO:0007669"/>
    <property type="project" value="UniProtKB-UniRule"/>
</dbReference>
<protein>
    <recommendedName>
        <fullName evidence="3 11">Shikimate kinase</fullName>
        <shortName evidence="11">SK</shortName>
        <ecNumber evidence="3 11">2.7.1.71</ecNumber>
    </recommendedName>
</protein>
<dbReference type="SUPFAM" id="SSF52540">
    <property type="entry name" value="P-loop containing nucleoside triphosphate hydrolases"/>
    <property type="match status" value="1"/>
</dbReference>
<dbReference type="InterPro" id="IPR031322">
    <property type="entry name" value="Shikimate/glucono_kinase"/>
</dbReference>
<evidence type="ECO:0000256" key="5">
    <source>
        <dbReference type="ARBA" id="ARBA00022679"/>
    </source>
</evidence>
<evidence type="ECO:0000256" key="11">
    <source>
        <dbReference type="HAMAP-Rule" id="MF_00109"/>
    </source>
</evidence>
<proteinExistence type="inferred from homology"/>
<evidence type="ECO:0000256" key="4">
    <source>
        <dbReference type="ARBA" id="ARBA00022605"/>
    </source>
</evidence>
<feature type="binding site" evidence="11">
    <location>
        <begin position="14"/>
        <end position="19"/>
    </location>
    <ligand>
        <name>ATP</name>
        <dbReference type="ChEBI" id="CHEBI:30616"/>
    </ligand>
</feature>
<evidence type="ECO:0000256" key="1">
    <source>
        <dbReference type="ARBA" id="ARBA00004842"/>
    </source>
</evidence>
<organism evidence="12 13">
    <name type="scientific">Oleispira antarctica RB-8</name>
    <dbReference type="NCBI Taxonomy" id="698738"/>
    <lineage>
        <taxon>Bacteria</taxon>
        <taxon>Pseudomonadati</taxon>
        <taxon>Pseudomonadota</taxon>
        <taxon>Gammaproteobacteria</taxon>
        <taxon>Oceanospirillales</taxon>
        <taxon>Oceanospirillaceae</taxon>
        <taxon>Oleispira</taxon>
    </lineage>
</organism>
<dbReference type="CDD" id="cd00464">
    <property type="entry name" value="SK"/>
    <property type="match status" value="1"/>
</dbReference>
<comment type="similarity">
    <text evidence="2 11">Belongs to the shikimate kinase family.</text>
</comment>
<dbReference type="GO" id="GO:0008652">
    <property type="term" value="P:amino acid biosynthetic process"/>
    <property type="evidence" value="ECO:0007669"/>
    <property type="project" value="UniProtKB-KW"/>
</dbReference>
<dbReference type="PANTHER" id="PTHR21087">
    <property type="entry name" value="SHIKIMATE KINASE"/>
    <property type="match status" value="1"/>
</dbReference>
<comment type="subunit">
    <text evidence="11">Monomer.</text>
</comment>
<keyword evidence="5 11" id="KW-0808">Transferase</keyword>
<evidence type="ECO:0000313" key="12">
    <source>
        <dbReference type="EMBL" id="CCK77811.1"/>
    </source>
</evidence>